<dbReference type="InterPro" id="IPR013656">
    <property type="entry name" value="PAS_4"/>
</dbReference>
<dbReference type="InterPro" id="IPR003594">
    <property type="entry name" value="HATPase_dom"/>
</dbReference>
<dbReference type="Gene3D" id="3.30.450.20">
    <property type="entry name" value="PAS domain"/>
    <property type="match status" value="1"/>
</dbReference>
<organism evidence="9 10">
    <name type="scientific">Dactylosporangium aurantiacum</name>
    <dbReference type="NCBI Taxonomy" id="35754"/>
    <lineage>
        <taxon>Bacteria</taxon>
        <taxon>Bacillati</taxon>
        <taxon>Actinomycetota</taxon>
        <taxon>Actinomycetes</taxon>
        <taxon>Micromonosporales</taxon>
        <taxon>Micromonosporaceae</taxon>
        <taxon>Dactylosporangium</taxon>
    </lineage>
</organism>
<dbReference type="Pfam" id="PF12282">
    <property type="entry name" value="GAF_PdtaS"/>
    <property type="match status" value="1"/>
</dbReference>
<dbReference type="InterPro" id="IPR038424">
    <property type="entry name" value="H_kinase_PdtaS_GAF_sf"/>
</dbReference>
<evidence type="ECO:0000256" key="7">
    <source>
        <dbReference type="ARBA" id="ARBA00022840"/>
    </source>
</evidence>
<reference evidence="9" key="1">
    <citation type="submission" date="2021-04" db="EMBL/GenBank/DDBJ databases">
        <title>Dactylosporangium aurantiacum NRRL B-8018 full assembly.</title>
        <authorList>
            <person name="Hartkoorn R.C."/>
            <person name="Beaudoing E."/>
            <person name="Hot D."/>
        </authorList>
    </citation>
    <scope>NUCLEOTIDE SEQUENCE</scope>
    <source>
        <strain evidence="9">NRRL B-8018</strain>
    </source>
</reference>
<dbReference type="PANTHER" id="PTHR41523">
    <property type="entry name" value="TWO-COMPONENT SYSTEM SENSOR PROTEIN"/>
    <property type="match status" value="1"/>
</dbReference>
<evidence type="ECO:0000313" key="10">
    <source>
        <dbReference type="Proteomes" id="UP001058003"/>
    </source>
</evidence>
<dbReference type="SMART" id="SM00387">
    <property type="entry name" value="HATPase_c"/>
    <property type="match status" value="1"/>
</dbReference>
<dbReference type="PANTHER" id="PTHR41523:SF8">
    <property type="entry name" value="ETHYLENE RESPONSE SENSOR PROTEIN"/>
    <property type="match status" value="1"/>
</dbReference>
<keyword evidence="3" id="KW-0597">Phosphoprotein</keyword>
<name>A0A9Q9IIY1_9ACTN</name>
<dbReference type="InterPro" id="IPR005467">
    <property type="entry name" value="His_kinase_dom"/>
</dbReference>
<dbReference type="Gene3D" id="3.30.450.280">
    <property type="entry name" value="GAF domain"/>
    <property type="match status" value="1"/>
</dbReference>
<dbReference type="RefSeq" id="WP_033358442.1">
    <property type="nucleotide sequence ID" value="NZ_CP073767.1"/>
</dbReference>
<dbReference type="EC" id="2.7.13.3" evidence="2"/>
<comment type="catalytic activity">
    <reaction evidence="1">
        <text>ATP + protein L-histidine = ADP + protein N-phospho-L-histidine.</text>
        <dbReference type="EC" id="2.7.13.3"/>
    </reaction>
</comment>
<keyword evidence="4" id="KW-0808">Transferase</keyword>
<dbReference type="InterPro" id="IPR011495">
    <property type="entry name" value="Sig_transdc_His_kin_sub2_dim/P"/>
</dbReference>
<dbReference type="InterPro" id="IPR036890">
    <property type="entry name" value="HATPase_C_sf"/>
</dbReference>
<dbReference type="GO" id="GO:0005524">
    <property type="term" value="F:ATP binding"/>
    <property type="evidence" value="ECO:0007669"/>
    <property type="project" value="UniProtKB-KW"/>
</dbReference>
<protein>
    <recommendedName>
        <fullName evidence="2">histidine kinase</fullName>
        <ecNumber evidence="2">2.7.13.3</ecNumber>
    </recommendedName>
</protein>
<gene>
    <name evidence="9" type="ORF">Daura_05250</name>
</gene>
<keyword evidence="5" id="KW-0547">Nucleotide-binding</keyword>
<evidence type="ECO:0000256" key="3">
    <source>
        <dbReference type="ARBA" id="ARBA00022553"/>
    </source>
</evidence>
<dbReference type="SUPFAM" id="SSF55785">
    <property type="entry name" value="PYP-like sensor domain (PAS domain)"/>
    <property type="match status" value="1"/>
</dbReference>
<dbReference type="Gene3D" id="3.30.565.10">
    <property type="entry name" value="Histidine kinase-like ATPase, C-terminal domain"/>
    <property type="match status" value="1"/>
</dbReference>
<keyword evidence="7" id="KW-0067">ATP-binding</keyword>
<keyword evidence="10" id="KW-1185">Reference proteome</keyword>
<accession>A0A9Q9IIY1</accession>
<dbReference type="Proteomes" id="UP001058003">
    <property type="component" value="Chromosome"/>
</dbReference>
<dbReference type="PROSITE" id="PS50109">
    <property type="entry name" value="HIS_KIN"/>
    <property type="match status" value="1"/>
</dbReference>
<dbReference type="SUPFAM" id="SSF55874">
    <property type="entry name" value="ATPase domain of HSP90 chaperone/DNA topoisomerase II/histidine kinase"/>
    <property type="match status" value="1"/>
</dbReference>
<sequence>MSTLRDLVEEHTSLAPEDIEHLHRLAGDWQIVSDLSFADLLMWVPIADRGEFLCVAQVRPTTAPTAYQDDQVGRVSGGPEVAHLAIVRSQGRIWREGDPVWYGDMPARHEAIPVRRRGESQVIAVVGRDTNLSTARTPAQLELNYLTTADDLAQMIADGTFPPPRHPGETTSAPRIGDGLVRLDASGKVTYASPNAQSAYRRLGLAAHLVGESLAEITGRLVDDPLEGKDATDRVHSALRGDAPARKELEARGATVLMRALPLMPAGVPIGALVLVRDITEVRRRDRQLMTKDATIREIHHRVKNNLQTVAALLRLQARRVGVPAARHALEESVRRVASIALVHETLSMSASDTADEAVEFDGIVDRVAAAAVEVAASDFTVALRREGDFGVLPAEIATPLVMVLNELLQNAVEHAFEPSGEGGERTGAPEVVVSVHRFRKQLHVTVADNGRGLPDTFDLDNSERLGLQIVRTLATGELRGTIELRSRAEGGTEAVMVVPLAKR</sequence>
<evidence type="ECO:0000256" key="5">
    <source>
        <dbReference type="ARBA" id="ARBA00022741"/>
    </source>
</evidence>
<dbReference type="EMBL" id="CP073767">
    <property type="protein sequence ID" value="UWZ55623.1"/>
    <property type="molecule type" value="Genomic_DNA"/>
</dbReference>
<keyword evidence="6 9" id="KW-0418">Kinase</keyword>
<evidence type="ECO:0000256" key="6">
    <source>
        <dbReference type="ARBA" id="ARBA00022777"/>
    </source>
</evidence>
<dbReference type="KEGG" id="daur:Daura_05250"/>
<feature type="domain" description="Histidine kinase" evidence="8">
    <location>
        <begin position="298"/>
        <end position="503"/>
    </location>
</feature>
<evidence type="ECO:0000256" key="1">
    <source>
        <dbReference type="ARBA" id="ARBA00000085"/>
    </source>
</evidence>
<evidence type="ECO:0000256" key="4">
    <source>
        <dbReference type="ARBA" id="ARBA00022679"/>
    </source>
</evidence>
<dbReference type="GO" id="GO:0004673">
    <property type="term" value="F:protein histidine kinase activity"/>
    <property type="evidence" value="ECO:0007669"/>
    <property type="project" value="UniProtKB-EC"/>
</dbReference>
<proteinExistence type="predicted"/>
<dbReference type="OrthoDB" id="9767435at2"/>
<dbReference type="InterPro" id="IPR035965">
    <property type="entry name" value="PAS-like_dom_sf"/>
</dbReference>
<evidence type="ECO:0000313" key="9">
    <source>
        <dbReference type="EMBL" id="UWZ55623.1"/>
    </source>
</evidence>
<dbReference type="Pfam" id="PF08448">
    <property type="entry name" value="PAS_4"/>
    <property type="match status" value="1"/>
</dbReference>
<dbReference type="InterPro" id="IPR022066">
    <property type="entry name" value="PdtaS_GAF"/>
</dbReference>
<dbReference type="Pfam" id="PF07568">
    <property type="entry name" value="HisKA_2"/>
    <property type="match status" value="1"/>
</dbReference>
<evidence type="ECO:0000259" key="8">
    <source>
        <dbReference type="PROSITE" id="PS50109"/>
    </source>
</evidence>
<dbReference type="Pfam" id="PF02518">
    <property type="entry name" value="HATPase_c"/>
    <property type="match status" value="1"/>
</dbReference>
<evidence type="ECO:0000256" key="2">
    <source>
        <dbReference type="ARBA" id="ARBA00012438"/>
    </source>
</evidence>
<dbReference type="AlphaFoldDB" id="A0A9Q9IIY1"/>